<gene>
    <name evidence="3" type="ordered locus">SRM_01377</name>
</gene>
<dbReference type="HOGENOM" id="CLU_055261_9_2_10"/>
<feature type="region of interest" description="Disordered" evidence="1">
    <location>
        <begin position="1"/>
        <end position="21"/>
    </location>
</feature>
<evidence type="ECO:0000313" key="4">
    <source>
        <dbReference type="Proteomes" id="UP000000933"/>
    </source>
</evidence>
<feature type="domain" description="Transposase DDE" evidence="2">
    <location>
        <begin position="20"/>
        <end position="95"/>
    </location>
</feature>
<dbReference type="EMBL" id="FP565814">
    <property type="protein sequence ID" value="CBH24298.1"/>
    <property type="molecule type" value="Genomic_DNA"/>
</dbReference>
<proteinExistence type="predicted"/>
<evidence type="ECO:0000313" key="3">
    <source>
        <dbReference type="EMBL" id="CBH24298.1"/>
    </source>
</evidence>
<evidence type="ECO:0000259" key="2">
    <source>
        <dbReference type="Pfam" id="PF13586"/>
    </source>
</evidence>
<sequence>MNEVRVPQPTGRPKTRPEAVAGDKGYDADWIRQWCLERNIESVIPARKNTREGPGRPPTCDEDKYRNRNVVERCVGRMKECRRIATRFEKKASHYKAMLKWAFVAEYLSR</sequence>
<dbReference type="PATRIC" id="fig|761659.10.peg.1512"/>
<dbReference type="PANTHER" id="PTHR30007">
    <property type="entry name" value="PHP DOMAIN PROTEIN"/>
    <property type="match status" value="1"/>
</dbReference>
<dbReference type="AlphaFoldDB" id="D5H8E3"/>
<protein>
    <submittedName>
        <fullName evidence="3">Transposase</fullName>
    </submittedName>
</protein>
<reference evidence="3 4" key="1">
    <citation type="journal article" date="2010" name="ISME J.">
        <title>Fine-scale evolution: genomic, phenotypic and ecological differentiation in two coexisting Salinibacter ruber strains.</title>
        <authorList>
            <person name="Pena A."/>
            <person name="Teeling H."/>
            <person name="Huerta-Cepas J."/>
            <person name="Santos F."/>
            <person name="Yarza P."/>
            <person name="Brito-Echeverria J."/>
            <person name="Lucio M."/>
            <person name="Schmitt-Kopplin P."/>
            <person name="Meseguer I."/>
            <person name="Schenowitz C."/>
            <person name="Dossat C."/>
            <person name="Barbe V."/>
            <person name="Dopazo J."/>
            <person name="Rossello-Mora R."/>
            <person name="Schuler M."/>
            <person name="Glockner F.O."/>
            <person name="Amann R."/>
            <person name="Gabaldon T."/>
            <person name="Anton J."/>
        </authorList>
    </citation>
    <scope>NUCLEOTIDE SEQUENCE [LARGE SCALE GENOMIC DNA]</scope>
    <source>
        <strain evidence="3 4">M8</strain>
    </source>
</reference>
<evidence type="ECO:0000256" key="1">
    <source>
        <dbReference type="SAM" id="MobiDB-lite"/>
    </source>
</evidence>
<name>D5H8E3_SALRM</name>
<organism evidence="3 4">
    <name type="scientific">Salinibacter ruber (strain M8)</name>
    <dbReference type="NCBI Taxonomy" id="761659"/>
    <lineage>
        <taxon>Bacteria</taxon>
        <taxon>Pseudomonadati</taxon>
        <taxon>Rhodothermota</taxon>
        <taxon>Rhodothermia</taxon>
        <taxon>Rhodothermales</taxon>
        <taxon>Salinibacteraceae</taxon>
        <taxon>Salinibacter</taxon>
    </lineage>
</organism>
<dbReference type="InterPro" id="IPR025668">
    <property type="entry name" value="Tnp_DDE_dom"/>
</dbReference>
<dbReference type="KEGG" id="srm:SRM_01377"/>
<dbReference type="Proteomes" id="UP000000933">
    <property type="component" value="Chromosome"/>
</dbReference>
<reference evidence="4" key="2">
    <citation type="submission" date="2010-04" db="EMBL/GenBank/DDBJ databases">
        <title>Genome sequence of Salinibacter ruber M8.</title>
        <authorList>
            <consortium name="Genoscope"/>
        </authorList>
    </citation>
    <scope>NUCLEOTIDE SEQUENCE [LARGE SCALE GENOMIC DNA]</scope>
    <source>
        <strain evidence="4">M8</strain>
    </source>
</reference>
<dbReference type="Pfam" id="PF13586">
    <property type="entry name" value="DDE_Tnp_1_2"/>
    <property type="match status" value="1"/>
</dbReference>
<dbReference type="PANTHER" id="PTHR30007:SF1">
    <property type="entry name" value="BLR1914 PROTEIN"/>
    <property type="match status" value="1"/>
</dbReference>
<accession>D5H8E3</accession>